<keyword evidence="1 11" id="KW-0698">rRNA processing</keyword>
<dbReference type="InterPro" id="IPR029063">
    <property type="entry name" value="SAM-dependent_MTases_sf"/>
</dbReference>
<comment type="caution">
    <text evidence="14">The sequence shown here is derived from an EMBL/GenBank/DDBJ whole genome shotgun (WGS) entry which is preliminary data.</text>
</comment>
<gene>
    <name evidence="11" type="primary">rlmE</name>
    <name evidence="11" type="synonym">ftsJ</name>
    <name evidence="11" type="synonym">rrmJ</name>
    <name evidence="14" type="ORF">G3N55_05130</name>
</gene>
<feature type="domain" description="Ribosomal RNA methyltransferase FtsJ" evidence="13">
    <location>
        <begin position="17"/>
        <end position="191"/>
    </location>
</feature>
<dbReference type="GO" id="GO:0008650">
    <property type="term" value="F:rRNA (uridine-2'-O-)-methyltransferase activity"/>
    <property type="evidence" value="ECO:0007669"/>
    <property type="project" value="UniProtKB-UniRule"/>
</dbReference>
<comment type="similarity">
    <text evidence="11">Belongs to the class I-like SAM-binding methyltransferase superfamily. RNA methyltransferase RlmE family.</text>
</comment>
<feature type="binding site" evidence="11">
    <location>
        <position position="51"/>
    </location>
    <ligand>
        <name>S-adenosyl-L-methionine</name>
        <dbReference type="ChEBI" id="CHEBI:59789"/>
    </ligand>
</feature>
<dbReference type="InterPro" id="IPR015507">
    <property type="entry name" value="rRNA-MeTfrase_E"/>
</dbReference>
<dbReference type="PIRSF" id="PIRSF005461">
    <property type="entry name" value="23S_rRNA_mtase"/>
    <property type="match status" value="1"/>
</dbReference>
<feature type="binding site" evidence="11">
    <location>
        <position position="108"/>
    </location>
    <ligand>
        <name>S-adenosyl-L-methionine</name>
        <dbReference type="ChEBI" id="CHEBI:59789"/>
    </ligand>
</feature>
<reference evidence="14 15" key="1">
    <citation type="submission" date="2020-02" db="EMBL/GenBank/DDBJ databases">
        <title>Comparative genomics of sulfur disproportionating microorganisms.</title>
        <authorList>
            <person name="Ward L.M."/>
            <person name="Bertran E."/>
            <person name="Johnston D.T."/>
        </authorList>
    </citation>
    <scope>NUCLEOTIDE SEQUENCE [LARGE SCALE GENOMIC DNA]</scope>
    <source>
        <strain evidence="14 15">DSM 100025</strain>
    </source>
</reference>
<keyword evidence="15" id="KW-1185">Reference proteome</keyword>
<keyword evidence="11" id="KW-0963">Cytoplasm</keyword>
<dbReference type="PANTHER" id="PTHR10920:SF18">
    <property type="entry name" value="RRNA METHYLTRANSFERASE 2, MITOCHONDRIAL"/>
    <property type="match status" value="1"/>
</dbReference>
<dbReference type="AlphaFoldDB" id="A0A6N9TLW3"/>
<evidence type="ECO:0000313" key="15">
    <source>
        <dbReference type="Proteomes" id="UP000469346"/>
    </source>
</evidence>
<dbReference type="InterPro" id="IPR050082">
    <property type="entry name" value="RNA_methyltr_RlmE"/>
</dbReference>
<evidence type="ECO:0000256" key="10">
    <source>
        <dbReference type="ARBA" id="ARBA00048970"/>
    </source>
</evidence>
<evidence type="ECO:0000256" key="11">
    <source>
        <dbReference type="HAMAP-Rule" id="MF_01547"/>
    </source>
</evidence>
<dbReference type="Gene3D" id="3.40.50.150">
    <property type="entry name" value="Vaccinia Virus protein VP39"/>
    <property type="match status" value="1"/>
</dbReference>
<proteinExistence type="inferred from homology"/>
<feature type="binding site" evidence="11">
    <location>
        <position position="49"/>
    </location>
    <ligand>
        <name>S-adenosyl-L-methionine</name>
        <dbReference type="ChEBI" id="CHEBI:59789"/>
    </ligand>
</feature>
<evidence type="ECO:0000256" key="9">
    <source>
        <dbReference type="ARBA" id="ARBA00042745"/>
    </source>
</evidence>
<dbReference type="PANTHER" id="PTHR10920">
    <property type="entry name" value="RIBOSOMAL RNA METHYLTRANSFERASE"/>
    <property type="match status" value="1"/>
</dbReference>
<dbReference type="Proteomes" id="UP000469346">
    <property type="component" value="Unassembled WGS sequence"/>
</dbReference>
<feature type="binding site" evidence="11">
    <location>
        <position position="69"/>
    </location>
    <ligand>
        <name>S-adenosyl-L-methionine</name>
        <dbReference type="ChEBI" id="CHEBI:59789"/>
    </ligand>
</feature>
<feature type="active site" description="Proton acceptor" evidence="11 12">
    <location>
        <position position="148"/>
    </location>
</feature>
<evidence type="ECO:0000256" key="4">
    <source>
        <dbReference type="ARBA" id="ARBA00022691"/>
    </source>
</evidence>
<evidence type="ECO:0000313" key="14">
    <source>
        <dbReference type="EMBL" id="NDY42225.1"/>
    </source>
</evidence>
<keyword evidence="2 11" id="KW-0489">Methyltransferase</keyword>
<dbReference type="HAMAP" id="MF_01547">
    <property type="entry name" value="RNA_methyltr_E"/>
    <property type="match status" value="1"/>
</dbReference>
<organism evidence="14 15">
    <name type="scientific">Dissulfurirhabdus thermomarina</name>
    <dbReference type="NCBI Taxonomy" id="1765737"/>
    <lineage>
        <taxon>Bacteria</taxon>
        <taxon>Deltaproteobacteria</taxon>
        <taxon>Dissulfurirhabdaceae</taxon>
        <taxon>Dissulfurirhabdus</taxon>
    </lineage>
</organism>
<comment type="subcellular location">
    <subcellularLocation>
        <location evidence="11">Cytoplasm</location>
    </subcellularLocation>
</comment>
<dbReference type="Pfam" id="PF01728">
    <property type="entry name" value="FtsJ"/>
    <property type="match status" value="1"/>
</dbReference>
<evidence type="ECO:0000256" key="8">
    <source>
        <dbReference type="ARBA" id="ARBA00041995"/>
    </source>
</evidence>
<protein>
    <recommendedName>
        <fullName evidence="7 11">Ribosomal RNA large subunit methyltransferase E</fullName>
        <ecNumber evidence="6 11">2.1.1.166</ecNumber>
    </recommendedName>
    <alternativeName>
        <fullName evidence="9 11">23S rRNA Um2552 methyltransferase</fullName>
    </alternativeName>
    <alternativeName>
        <fullName evidence="8 11">rRNA (uridine-2'-O-)-methyltransferase</fullName>
    </alternativeName>
</protein>
<evidence type="ECO:0000256" key="6">
    <source>
        <dbReference type="ARBA" id="ARBA00038861"/>
    </source>
</evidence>
<comment type="function">
    <text evidence="5 11">Specifically methylates the uridine in position 2552 of 23S rRNA at the 2'-O position of the ribose in the fully assembled 50S ribosomal subunit.</text>
</comment>
<evidence type="ECO:0000256" key="5">
    <source>
        <dbReference type="ARBA" id="ARBA00037569"/>
    </source>
</evidence>
<dbReference type="EC" id="2.1.1.166" evidence="6 11"/>
<name>A0A6N9TLW3_DISTH</name>
<dbReference type="RefSeq" id="WP_163298369.1">
    <property type="nucleotide sequence ID" value="NZ_JAAGRR010000042.1"/>
</dbReference>
<dbReference type="EMBL" id="JAAGRR010000042">
    <property type="protein sequence ID" value="NDY42225.1"/>
    <property type="molecule type" value="Genomic_DNA"/>
</dbReference>
<sequence>MRTVRDHYFRKAKEEGYPARSVYKLKEIQAKFRLLRQGDAVVDLGASPGSWTRYCLEVAGPGGAVVAVDRHELKPGARGAVFLQDDVFQLDPGRLLAVRPRYDVVLSDMAPKTTGRRDVDHYRSVALADRALEIARAVLRPGGRFCAKVFQGEDLEDFRRRCQVDFRTVRLFKPRSSRPESVEVFIVGLDFRPSAGAGIASGPGAG</sequence>
<keyword evidence="4 11" id="KW-0949">S-adenosyl-L-methionine</keyword>
<accession>A0A6N9TLW3</accession>
<dbReference type="InterPro" id="IPR002877">
    <property type="entry name" value="RNA_MeTrfase_FtsJ_dom"/>
</dbReference>
<evidence type="ECO:0000256" key="1">
    <source>
        <dbReference type="ARBA" id="ARBA00022552"/>
    </source>
</evidence>
<evidence type="ECO:0000259" key="13">
    <source>
        <dbReference type="Pfam" id="PF01728"/>
    </source>
</evidence>
<feature type="binding site" evidence="11">
    <location>
        <position position="86"/>
    </location>
    <ligand>
        <name>S-adenosyl-L-methionine</name>
        <dbReference type="ChEBI" id="CHEBI:59789"/>
    </ligand>
</feature>
<dbReference type="SUPFAM" id="SSF53335">
    <property type="entry name" value="S-adenosyl-L-methionine-dependent methyltransferases"/>
    <property type="match status" value="1"/>
</dbReference>
<evidence type="ECO:0000256" key="3">
    <source>
        <dbReference type="ARBA" id="ARBA00022679"/>
    </source>
</evidence>
<evidence type="ECO:0000256" key="12">
    <source>
        <dbReference type="PIRSR" id="PIRSR005461-1"/>
    </source>
</evidence>
<evidence type="ECO:0000256" key="2">
    <source>
        <dbReference type="ARBA" id="ARBA00022603"/>
    </source>
</evidence>
<dbReference type="GO" id="GO:0005737">
    <property type="term" value="C:cytoplasm"/>
    <property type="evidence" value="ECO:0007669"/>
    <property type="project" value="UniProtKB-SubCell"/>
</dbReference>
<comment type="catalytic activity">
    <reaction evidence="10 11">
        <text>uridine(2552) in 23S rRNA + S-adenosyl-L-methionine = 2'-O-methyluridine(2552) in 23S rRNA + S-adenosyl-L-homocysteine + H(+)</text>
        <dbReference type="Rhea" id="RHEA:42720"/>
        <dbReference type="Rhea" id="RHEA-COMP:10202"/>
        <dbReference type="Rhea" id="RHEA-COMP:10203"/>
        <dbReference type="ChEBI" id="CHEBI:15378"/>
        <dbReference type="ChEBI" id="CHEBI:57856"/>
        <dbReference type="ChEBI" id="CHEBI:59789"/>
        <dbReference type="ChEBI" id="CHEBI:65315"/>
        <dbReference type="ChEBI" id="CHEBI:74478"/>
        <dbReference type="EC" id="2.1.1.166"/>
    </reaction>
</comment>
<evidence type="ECO:0000256" key="7">
    <source>
        <dbReference type="ARBA" id="ARBA00041129"/>
    </source>
</evidence>
<keyword evidence="3 11" id="KW-0808">Transferase</keyword>